<gene>
    <name evidence="1" type="ORF">HS1_001158</name>
</gene>
<dbReference type="AlphaFoldDB" id="A0A7V1K577"/>
<sequence length="95" mass="11145">MEKWESVFEDEYFLEGVKDAFLIVFLPGPKNEFIAWGETSQGSVDIPGAPPQEVLDKIIENLDKIWKRYTRFERSGCEVFLRKPYNTIQVEVKEE</sequence>
<keyword evidence="2" id="KW-1185">Reference proteome</keyword>
<proteinExistence type="predicted"/>
<dbReference type="Proteomes" id="UP000070560">
    <property type="component" value="Chromosome"/>
</dbReference>
<reference evidence="1 2" key="1">
    <citation type="submission" date="2015-10" db="EMBL/GenBank/DDBJ databases">
        <title>Candidatus Desulfofervidus auxilii, a hydrogenotrophic sulfate-reducing bacterium involved in the thermophilic anaerobic oxidation of methane.</title>
        <authorList>
            <person name="Krukenberg V."/>
            <person name="Richter M."/>
            <person name="Wegener G."/>
        </authorList>
    </citation>
    <scope>NUCLEOTIDE SEQUENCE [LARGE SCALE GENOMIC DNA]</scope>
    <source>
        <strain evidence="1 2">HS1</strain>
    </source>
</reference>
<organism evidence="1 2">
    <name type="scientific">Desulfofervidus auxilii</name>
    <dbReference type="NCBI Taxonomy" id="1621989"/>
    <lineage>
        <taxon>Bacteria</taxon>
        <taxon>Pseudomonadati</taxon>
        <taxon>Thermodesulfobacteriota</taxon>
        <taxon>Candidatus Desulfofervidia</taxon>
        <taxon>Candidatus Desulfofervidales</taxon>
        <taxon>Candidatus Desulfofervidaceae</taxon>
        <taxon>Candidatus Desulfofervidus</taxon>
    </lineage>
</organism>
<protein>
    <submittedName>
        <fullName evidence="1">Uncharacterized protein</fullName>
    </submittedName>
</protein>
<name>A0A7V1K577_DESA2</name>
<dbReference type="KEGG" id="daw:HS1_001158"/>
<accession>A0A7V1K577</accession>
<evidence type="ECO:0000313" key="2">
    <source>
        <dbReference type="Proteomes" id="UP000070560"/>
    </source>
</evidence>
<dbReference type="RefSeq" id="WP_066062222.1">
    <property type="nucleotide sequence ID" value="NZ_CP013015.1"/>
</dbReference>
<dbReference type="EMBL" id="CP013015">
    <property type="protein sequence ID" value="AMM40962.1"/>
    <property type="molecule type" value="Genomic_DNA"/>
</dbReference>
<evidence type="ECO:0000313" key="1">
    <source>
        <dbReference type="EMBL" id="AMM40962.1"/>
    </source>
</evidence>